<reference evidence="1 2" key="1">
    <citation type="submission" date="2018-10" db="EMBL/GenBank/DDBJ databases">
        <title>Genomic Encyclopedia of Archaeal and Bacterial Type Strains, Phase II (KMG-II): from individual species to whole genera.</title>
        <authorList>
            <person name="Goeker M."/>
        </authorList>
    </citation>
    <scope>NUCLEOTIDE SEQUENCE [LARGE SCALE GENOMIC DNA]</scope>
    <source>
        <strain evidence="1 2">RP-AC37</strain>
    </source>
</reference>
<dbReference type="InterPro" id="IPR011042">
    <property type="entry name" value="6-blade_b-propeller_TolB-like"/>
</dbReference>
<evidence type="ECO:0000313" key="1">
    <source>
        <dbReference type="EMBL" id="RKS72809.1"/>
    </source>
</evidence>
<dbReference type="Proteomes" id="UP000281955">
    <property type="component" value="Unassembled WGS sequence"/>
</dbReference>
<name>A0A420XNH6_9ACTN</name>
<evidence type="ECO:0000313" key="2">
    <source>
        <dbReference type="Proteomes" id="UP000281955"/>
    </source>
</evidence>
<dbReference type="EMBL" id="RBWV01000013">
    <property type="protein sequence ID" value="RKS72809.1"/>
    <property type="molecule type" value="Genomic_DNA"/>
</dbReference>
<gene>
    <name evidence="1" type="ORF">CLV35_3060</name>
</gene>
<organism evidence="1 2">
    <name type="scientific">Motilibacter peucedani</name>
    <dbReference type="NCBI Taxonomy" id="598650"/>
    <lineage>
        <taxon>Bacteria</taxon>
        <taxon>Bacillati</taxon>
        <taxon>Actinomycetota</taxon>
        <taxon>Actinomycetes</taxon>
        <taxon>Motilibacterales</taxon>
        <taxon>Motilibacteraceae</taxon>
        <taxon>Motilibacter</taxon>
    </lineage>
</organism>
<sequence>MISRDGRRVAFSGYVPERVAHEQVYLRDRVTGATRVLSATPEGYAADADCFVDSISADGRVVAFETSATNLVDGVDQNGPGDSYVSLVGD</sequence>
<evidence type="ECO:0008006" key="3">
    <source>
        <dbReference type="Google" id="ProtNLM"/>
    </source>
</evidence>
<protein>
    <recommendedName>
        <fullName evidence="3">WD40 repeat protein</fullName>
    </recommendedName>
</protein>
<dbReference type="AlphaFoldDB" id="A0A420XNH6"/>
<proteinExistence type="predicted"/>
<comment type="caution">
    <text evidence="1">The sequence shown here is derived from an EMBL/GenBank/DDBJ whole genome shotgun (WGS) entry which is preliminary data.</text>
</comment>
<dbReference type="OrthoDB" id="39703at2"/>
<dbReference type="RefSeq" id="WP_121194305.1">
    <property type="nucleotide sequence ID" value="NZ_RBWV01000013.1"/>
</dbReference>
<accession>A0A420XNH6</accession>
<dbReference type="Gene3D" id="2.120.10.30">
    <property type="entry name" value="TolB, C-terminal domain"/>
    <property type="match status" value="1"/>
</dbReference>
<dbReference type="InParanoid" id="A0A420XNH6"/>
<keyword evidence="2" id="KW-1185">Reference proteome</keyword>